<evidence type="ECO:0000259" key="4">
    <source>
        <dbReference type="Pfam" id="PF00877"/>
    </source>
</evidence>
<keyword evidence="3" id="KW-0788">Thiol protease</keyword>
<reference evidence="5" key="1">
    <citation type="submission" date="2020-04" db="EMBL/GenBank/DDBJ databases">
        <authorList>
            <person name="Chiriac C."/>
            <person name="Salcher M."/>
            <person name="Ghai R."/>
            <person name="Kavagutti S V."/>
        </authorList>
    </citation>
    <scope>NUCLEOTIDE SEQUENCE</scope>
</reference>
<sequence>MIQQVISKAVSHKGYKEGANNDNKFAAIAGHPNHQPWCATFVVAAFKEGGELAAIPDSAYCPYIESWGIKNKRTRTVQTAKRGDLILFDFTKSGKAQHIGIAIHDFDPHTKTIQTIEGNTGDINQANGDGVYLKTRQLEFIRAVIRPHWSNINEAK</sequence>
<keyword evidence="1" id="KW-0645">Protease</keyword>
<proteinExistence type="predicted"/>
<dbReference type="GO" id="GO:0008234">
    <property type="term" value="F:cysteine-type peptidase activity"/>
    <property type="evidence" value="ECO:0007669"/>
    <property type="project" value="UniProtKB-KW"/>
</dbReference>
<dbReference type="Gene3D" id="3.90.1720.10">
    <property type="entry name" value="endopeptidase domain like (from Nostoc punctiforme)"/>
    <property type="match status" value="1"/>
</dbReference>
<accession>A0A6J5KJX5</accession>
<keyword evidence="2" id="KW-0378">Hydrolase</keyword>
<dbReference type="EMBL" id="LR796159">
    <property type="protein sequence ID" value="CAB4122478.1"/>
    <property type="molecule type" value="Genomic_DNA"/>
</dbReference>
<dbReference type="InterPro" id="IPR000064">
    <property type="entry name" value="NLP_P60_dom"/>
</dbReference>
<protein>
    <submittedName>
        <fullName evidence="5">Endopeptidase, NLPC/P60 domain containing protein</fullName>
    </submittedName>
</protein>
<dbReference type="Pfam" id="PF00877">
    <property type="entry name" value="NLPC_P60"/>
    <property type="match status" value="1"/>
</dbReference>
<organism evidence="5">
    <name type="scientific">uncultured Caudovirales phage</name>
    <dbReference type="NCBI Taxonomy" id="2100421"/>
    <lineage>
        <taxon>Viruses</taxon>
        <taxon>Duplodnaviria</taxon>
        <taxon>Heunggongvirae</taxon>
        <taxon>Uroviricota</taxon>
        <taxon>Caudoviricetes</taxon>
        <taxon>Peduoviridae</taxon>
        <taxon>Maltschvirus</taxon>
        <taxon>Maltschvirus maltsch</taxon>
    </lineage>
</organism>
<name>A0A6J5KJX5_9CAUD</name>
<gene>
    <name evidence="5" type="ORF">UFOVP30_26</name>
</gene>
<evidence type="ECO:0000256" key="2">
    <source>
        <dbReference type="ARBA" id="ARBA00022801"/>
    </source>
</evidence>
<feature type="domain" description="NlpC/P60" evidence="4">
    <location>
        <begin position="38"/>
        <end position="140"/>
    </location>
</feature>
<evidence type="ECO:0000256" key="3">
    <source>
        <dbReference type="ARBA" id="ARBA00022807"/>
    </source>
</evidence>
<dbReference type="GO" id="GO:0006508">
    <property type="term" value="P:proteolysis"/>
    <property type="evidence" value="ECO:0007669"/>
    <property type="project" value="UniProtKB-KW"/>
</dbReference>
<evidence type="ECO:0000313" key="5">
    <source>
        <dbReference type="EMBL" id="CAB4122478.1"/>
    </source>
</evidence>
<evidence type="ECO:0000256" key="1">
    <source>
        <dbReference type="ARBA" id="ARBA00022670"/>
    </source>
</evidence>